<dbReference type="Pfam" id="PF04043">
    <property type="entry name" value="PMEI"/>
    <property type="match status" value="1"/>
</dbReference>
<dbReference type="InterPro" id="IPR000668">
    <property type="entry name" value="Peptidase_C1A_C"/>
</dbReference>
<evidence type="ECO:0000313" key="9">
    <source>
        <dbReference type="Proteomes" id="UP001157418"/>
    </source>
</evidence>
<dbReference type="GO" id="GO:0008234">
    <property type="term" value="F:cysteine-type peptidase activity"/>
    <property type="evidence" value="ECO:0007669"/>
    <property type="project" value="UniProtKB-KW"/>
</dbReference>
<dbReference type="AlphaFoldDB" id="A0AAU9LTF0"/>
<reference evidence="8 9" key="1">
    <citation type="submission" date="2022-01" db="EMBL/GenBank/DDBJ databases">
        <authorList>
            <person name="Xiong W."/>
            <person name="Schranz E."/>
        </authorList>
    </citation>
    <scope>NUCLEOTIDE SEQUENCE [LARGE SCALE GENOMIC DNA]</scope>
</reference>
<protein>
    <recommendedName>
        <fullName evidence="7">Peptidase C1A papain C-terminal domain-containing protein</fullName>
    </recommendedName>
</protein>
<comment type="caution">
    <text evidence="8">The sequence shown here is derived from an EMBL/GenBank/DDBJ whole genome shotgun (WGS) entry which is preliminary data.</text>
</comment>
<dbReference type="Proteomes" id="UP001157418">
    <property type="component" value="Unassembled WGS sequence"/>
</dbReference>
<dbReference type="PANTHER" id="PTHR12411">
    <property type="entry name" value="CYSTEINE PROTEASE FAMILY C1-RELATED"/>
    <property type="match status" value="1"/>
</dbReference>
<dbReference type="InterPro" id="IPR013128">
    <property type="entry name" value="Peptidase_C1A"/>
</dbReference>
<dbReference type="Pfam" id="PF00112">
    <property type="entry name" value="Peptidase_C1"/>
    <property type="match status" value="1"/>
</dbReference>
<feature type="domain" description="Peptidase C1A papain C-terminal" evidence="7">
    <location>
        <begin position="108"/>
        <end position="323"/>
    </location>
</feature>
<evidence type="ECO:0000256" key="6">
    <source>
        <dbReference type="SAM" id="MobiDB-lite"/>
    </source>
</evidence>
<dbReference type="PROSITE" id="PS00639">
    <property type="entry name" value="THIOL_PROTEASE_HIS"/>
    <property type="match status" value="1"/>
</dbReference>
<keyword evidence="2" id="KW-0645">Protease</keyword>
<dbReference type="InterPro" id="IPR035513">
    <property type="entry name" value="Invertase/methylesterase_inhib"/>
</dbReference>
<dbReference type="FunFam" id="3.90.70.10:FF:000138">
    <property type="entry name" value="Cruzipain"/>
    <property type="match status" value="1"/>
</dbReference>
<comment type="similarity">
    <text evidence="1">Belongs to the peptidase C1 family.</text>
</comment>
<dbReference type="EMBL" id="CAKMRJ010000002">
    <property type="protein sequence ID" value="CAH1416621.1"/>
    <property type="molecule type" value="Genomic_DNA"/>
</dbReference>
<keyword evidence="3" id="KW-0378">Hydrolase</keyword>
<dbReference type="Gene3D" id="3.90.70.10">
    <property type="entry name" value="Cysteine proteinases"/>
    <property type="match status" value="1"/>
</dbReference>
<evidence type="ECO:0000313" key="8">
    <source>
        <dbReference type="EMBL" id="CAH1416621.1"/>
    </source>
</evidence>
<dbReference type="SUPFAM" id="SSF54001">
    <property type="entry name" value="Cysteine proteinases"/>
    <property type="match status" value="1"/>
</dbReference>
<sequence length="325" mass="35511">MDVKYGDKLLSLNKIDDLKTWLSTDLTNQDTCLDAPEEMNSTFLVDVNSKMQNSTEYAINSLTIVSKISGILGKFNIQIHRKVLGSGSDSDKPKPEPKPKPKPKPGDLPESVDWRKRGAVTHVRDQGHCGACWAFSAVAAIEGINKIKGGNLTILSEQMLVDCDVNNGDKGCRGGIMEKAYTFIKKNGGITTAQDYPYIGKDEGCKKLKAQELSVMIKGYETIKSKDEKSLQSAVAKQPVSVAIAAGFLFQLYGSGLYSGPCGTHLNHAVTVVGFGEEDGRKYWIVKNSWGTDWGEDGYMRIERESKDKGGKCGIAKDSTYPVLI</sequence>
<proteinExistence type="inferred from homology"/>
<dbReference type="CDD" id="cd02248">
    <property type="entry name" value="Peptidase_C1A"/>
    <property type="match status" value="1"/>
</dbReference>
<feature type="compositionally biased region" description="Basic and acidic residues" evidence="6">
    <location>
        <begin position="89"/>
        <end position="112"/>
    </location>
</feature>
<gene>
    <name evidence="8" type="ORF">LVIROSA_LOCUS4373</name>
</gene>
<evidence type="ECO:0000256" key="5">
    <source>
        <dbReference type="ARBA" id="ARBA00023157"/>
    </source>
</evidence>
<evidence type="ECO:0000256" key="1">
    <source>
        <dbReference type="ARBA" id="ARBA00008455"/>
    </source>
</evidence>
<dbReference type="Gene3D" id="1.20.140.40">
    <property type="entry name" value="Invertase/pectin methylesterase inhibitor family protein"/>
    <property type="match status" value="1"/>
</dbReference>
<feature type="region of interest" description="Disordered" evidence="6">
    <location>
        <begin position="84"/>
        <end position="112"/>
    </location>
</feature>
<evidence type="ECO:0000256" key="3">
    <source>
        <dbReference type="ARBA" id="ARBA00022801"/>
    </source>
</evidence>
<dbReference type="InterPro" id="IPR000169">
    <property type="entry name" value="Pept_cys_AS"/>
</dbReference>
<organism evidence="8 9">
    <name type="scientific">Lactuca virosa</name>
    <dbReference type="NCBI Taxonomy" id="75947"/>
    <lineage>
        <taxon>Eukaryota</taxon>
        <taxon>Viridiplantae</taxon>
        <taxon>Streptophyta</taxon>
        <taxon>Embryophyta</taxon>
        <taxon>Tracheophyta</taxon>
        <taxon>Spermatophyta</taxon>
        <taxon>Magnoliopsida</taxon>
        <taxon>eudicotyledons</taxon>
        <taxon>Gunneridae</taxon>
        <taxon>Pentapetalae</taxon>
        <taxon>asterids</taxon>
        <taxon>campanulids</taxon>
        <taxon>Asterales</taxon>
        <taxon>Asteraceae</taxon>
        <taxon>Cichorioideae</taxon>
        <taxon>Cichorieae</taxon>
        <taxon>Lactucinae</taxon>
        <taxon>Lactuca</taxon>
    </lineage>
</organism>
<name>A0AAU9LTF0_9ASTR</name>
<evidence type="ECO:0000259" key="7">
    <source>
        <dbReference type="SMART" id="SM00645"/>
    </source>
</evidence>
<keyword evidence="9" id="KW-1185">Reference proteome</keyword>
<dbReference type="CDD" id="cd15798">
    <property type="entry name" value="PMEI-like_3"/>
    <property type="match status" value="1"/>
</dbReference>
<dbReference type="GO" id="GO:0004857">
    <property type="term" value="F:enzyme inhibitor activity"/>
    <property type="evidence" value="ECO:0007669"/>
    <property type="project" value="InterPro"/>
</dbReference>
<keyword evidence="4" id="KW-0788">Thiol protease</keyword>
<dbReference type="InterPro" id="IPR025661">
    <property type="entry name" value="Pept_asp_AS"/>
</dbReference>
<dbReference type="PROSITE" id="PS00139">
    <property type="entry name" value="THIOL_PROTEASE_CYS"/>
    <property type="match status" value="1"/>
</dbReference>
<evidence type="ECO:0000256" key="2">
    <source>
        <dbReference type="ARBA" id="ARBA00022670"/>
    </source>
</evidence>
<dbReference type="InterPro" id="IPR039417">
    <property type="entry name" value="Peptidase_C1A_papain-like"/>
</dbReference>
<keyword evidence="5" id="KW-1015">Disulfide bond</keyword>
<dbReference type="PROSITE" id="PS00640">
    <property type="entry name" value="THIOL_PROTEASE_ASN"/>
    <property type="match status" value="1"/>
</dbReference>
<evidence type="ECO:0000256" key="4">
    <source>
        <dbReference type="ARBA" id="ARBA00022807"/>
    </source>
</evidence>
<dbReference type="SUPFAM" id="SSF101148">
    <property type="entry name" value="Plant invertase/pectin methylesterase inhibitor"/>
    <property type="match status" value="1"/>
</dbReference>
<dbReference type="GO" id="GO:0006508">
    <property type="term" value="P:proteolysis"/>
    <property type="evidence" value="ECO:0007669"/>
    <property type="project" value="UniProtKB-KW"/>
</dbReference>
<dbReference type="InterPro" id="IPR025660">
    <property type="entry name" value="Pept_his_AS"/>
</dbReference>
<dbReference type="InterPro" id="IPR006501">
    <property type="entry name" value="Pectinesterase_inhib_dom"/>
</dbReference>
<accession>A0AAU9LTF0</accession>
<dbReference type="PRINTS" id="PR00705">
    <property type="entry name" value="PAPAIN"/>
</dbReference>
<dbReference type="InterPro" id="IPR038765">
    <property type="entry name" value="Papain-like_cys_pep_sf"/>
</dbReference>
<dbReference type="SMART" id="SM00645">
    <property type="entry name" value="Pept_C1"/>
    <property type="match status" value="1"/>
</dbReference>